<evidence type="ECO:0000313" key="2">
    <source>
        <dbReference type="Proteomes" id="UP000056209"/>
    </source>
</evidence>
<protein>
    <submittedName>
        <fullName evidence="1">Cytochrome C4, cycA</fullName>
    </submittedName>
</protein>
<dbReference type="Proteomes" id="UP000056209">
    <property type="component" value="Unassembled WGS sequence"/>
</dbReference>
<comment type="caution">
    <text evidence="1">The sequence shown here is derived from an EMBL/GenBank/DDBJ whole genome shotgun (WGS) entry which is preliminary data.</text>
</comment>
<gene>
    <name evidence="1" type="ORF">DEIGR_400020</name>
</gene>
<evidence type="ECO:0000313" key="1">
    <source>
        <dbReference type="EMBL" id="GAQ23887.1"/>
    </source>
</evidence>
<dbReference type="AlphaFoldDB" id="A0A100HNE8"/>
<keyword evidence="2" id="KW-1185">Reference proteome</keyword>
<name>A0A100HNE8_9DEIO</name>
<dbReference type="RefSeq" id="WP_058980022.1">
    <property type="nucleotide sequence ID" value="NZ_BCMS01000006.1"/>
</dbReference>
<sequence>MTAEPRYVITPQPSGELHVQDRIAEHAVAIYPPSPEYPGIPTAQQLAEHLAERLNHLDKQEQQRQAYVAAVQPWLNQLSVSDLEDFARALQKSGPSATFRDVCYTQFRD</sequence>
<accession>A0A100HNE8</accession>
<proteinExistence type="predicted"/>
<dbReference type="EMBL" id="BCMS01000006">
    <property type="protein sequence ID" value="GAQ23887.1"/>
    <property type="molecule type" value="Genomic_DNA"/>
</dbReference>
<reference evidence="2" key="1">
    <citation type="submission" date="2015-11" db="EMBL/GenBank/DDBJ databases">
        <title>Draft Genome Sequence of the Radioresistant Bacterium Deinococcus grandis, Isolated from Freshwater Fish in Japan.</title>
        <authorList>
            <person name="Satoh K."/>
            <person name="Onodera T."/>
            <person name="Omoso K."/>
            <person name="Takeda-Yano K."/>
            <person name="Katayama T."/>
            <person name="Oono Y."/>
            <person name="Narumi I."/>
        </authorList>
    </citation>
    <scope>NUCLEOTIDE SEQUENCE [LARGE SCALE GENOMIC DNA]</scope>
    <source>
        <strain evidence="2">ATCC 43672</strain>
    </source>
</reference>
<organism evidence="1 2">
    <name type="scientific">Deinococcus grandis</name>
    <dbReference type="NCBI Taxonomy" id="57498"/>
    <lineage>
        <taxon>Bacteria</taxon>
        <taxon>Thermotogati</taxon>
        <taxon>Deinococcota</taxon>
        <taxon>Deinococci</taxon>
        <taxon>Deinococcales</taxon>
        <taxon>Deinococcaceae</taxon>
        <taxon>Deinococcus</taxon>
    </lineage>
</organism>